<dbReference type="Gene3D" id="3.40.50.720">
    <property type="entry name" value="NAD(P)-binding Rossmann-like Domain"/>
    <property type="match status" value="1"/>
</dbReference>
<dbReference type="Pfam" id="PF13602">
    <property type="entry name" value="ADH_zinc_N_2"/>
    <property type="match status" value="1"/>
</dbReference>
<dbReference type="Gene3D" id="3.90.180.10">
    <property type="entry name" value="Medium-chain alcohol dehydrogenases, catalytic domain"/>
    <property type="match status" value="1"/>
</dbReference>
<dbReference type="EC" id="1.-.-.-" evidence="3"/>
<proteinExistence type="predicted"/>
<keyword evidence="3" id="KW-0560">Oxidoreductase</keyword>
<dbReference type="SUPFAM" id="SSF51735">
    <property type="entry name" value="NAD(P)-binding Rossmann-fold domains"/>
    <property type="match status" value="1"/>
</dbReference>
<dbReference type="EMBL" id="CP163431">
    <property type="protein sequence ID" value="XDQ02557.1"/>
    <property type="molecule type" value="Genomic_DNA"/>
</dbReference>
<sequence>MKAVRFHRYGDIDVLGVEDVEPRPLGPKDVLVRVRAAGINPGEAKIRTGALHEHYPATFPSGQGSDLAGTVTATGAAVTGWTPGDPVLGWSWERSSHAEYVAVPADQLVRKPQKLPWDTAGALYVAGSTAWAAVAAVAPRAGETVVVSGATGGVGSFAVQLLRLRRTRVVAVASARHQDWLESQGAALVGYGDGVAERLRRAVQSDGGGTAHAFLDFHGGDYPRIALSLGVPPSRVNTLDYGAAAALGTRSQGSAEGTDRAVLAELAGLAASGRIEVPISRAYPLAEARAAFAHLEHDHPLGKVVLLPNVTPGSIKAGDARAAAG</sequence>
<evidence type="ECO:0000256" key="1">
    <source>
        <dbReference type="ARBA" id="ARBA00022857"/>
    </source>
</evidence>
<dbReference type="InterPro" id="IPR051603">
    <property type="entry name" value="Zinc-ADH_QOR/CCCR"/>
</dbReference>
<organism evidence="3">
    <name type="scientific">Streptomyces sp. R08</name>
    <dbReference type="NCBI Taxonomy" id="3238624"/>
    <lineage>
        <taxon>Bacteria</taxon>
        <taxon>Bacillati</taxon>
        <taxon>Actinomycetota</taxon>
        <taxon>Actinomycetes</taxon>
        <taxon>Kitasatosporales</taxon>
        <taxon>Streptomycetaceae</taxon>
        <taxon>Streptomyces</taxon>
    </lineage>
</organism>
<dbReference type="InterPro" id="IPR020843">
    <property type="entry name" value="ER"/>
</dbReference>
<dbReference type="Pfam" id="PF08240">
    <property type="entry name" value="ADH_N"/>
    <property type="match status" value="1"/>
</dbReference>
<dbReference type="SUPFAM" id="SSF50129">
    <property type="entry name" value="GroES-like"/>
    <property type="match status" value="1"/>
</dbReference>
<dbReference type="RefSeq" id="WP_369188673.1">
    <property type="nucleotide sequence ID" value="NZ_CP163431.1"/>
</dbReference>
<dbReference type="PANTHER" id="PTHR44154:SF1">
    <property type="entry name" value="QUINONE OXIDOREDUCTASE"/>
    <property type="match status" value="1"/>
</dbReference>
<dbReference type="InterPro" id="IPR013154">
    <property type="entry name" value="ADH-like_N"/>
</dbReference>
<reference evidence="3" key="1">
    <citation type="submission" date="2024-07" db="EMBL/GenBank/DDBJ databases">
        <authorList>
            <person name="Yu S.T."/>
        </authorList>
    </citation>
    <scope>NUCLEOTIDE SEQUENCE</scope>
    <source>
        <strain evidence="3">R08</strain>
    </source>
</reference>
<accession>A0AB39M9K2</accession>
<dbReference type="InterPro" id="IPR036291">
    <property type="entry name" value="NAD(P)-bd_dom_sf"/>
</dbReference>
<evidence type="ECO:0000259" key="2">
    <source>
        <dbReference type="SMART" id="SM00829"/>
    </source>
</evidence>
<dbReference type="InterPro" id="IPR011032">
    <property type="entry name" value="GroES-like_sf"/>
</dbReference>
<feature type="domain" description="Enoyl reductase (ER)" evidence="2">
    <location>
        <begin position="10"/>
        <end position="306"/>
    </location>
</feature>
<dbReference type="AlphaFoldDB" id="A0AB39M9K2"/>
<dbReference type="PANTHER" id="PTHR44154">
    <property type="entry name" value="QUINONE OXIDOREDUCTASE"/>
    <property type="match status" value="1"/>
</dbReference>
<protein>
    <submittedName>
        <fullName evidence="3">NADP-dependent oxidoreductase</fullName>
        <ecNumber evidence="3">1.-.-.-</ecNumber>
    </submittedName>
</protein>
<dbReference type="GO" id="GO:0016491">
    <property type="term" value="F:oxidoreductase activity"/>
    <property type="evidence" value="ECO:0007669"/>
    <property type="project" value="UniProtKB-KW"/>
</dbReference>
<dbReference type="CDD" id="cd05289">
    <property type="entry name" value="MDR_like_2"/>
    <property type="match status" value="1"/>
</dbReference>
<dbReference type="SMART" id="SM00829">
    <property type="entry name" value="PKS_ER"/>
    <property type="match status" value="1"/>
</dbReference>
<name>A0AB39M9K2_9ACTN</name>
<gene>
    <name evidence="3" type="ORF">AB5J58_21135</name>
</gene>
<keyword evidence="1" id="KW-0521">NADP</keyword>
<evidence type="ECO:0000313" key="3">
    <source>
        <dbReference type="EMBL" id="XDQ02557.1"/>
    </source>
</evidence>